<gene>
    <name evidence="1" type="ordered locus">TK1133</name>
</gene>
<dbReference type="Proteomes" id="UP000000536">
    <property type="component" value="Chromosome"/>
</dbReference>
<protein>
    <submittedName>
        <fullName evidence="1">Uncharacterized protein</fullName>
    </submittedName>
</protein>
<accession>Q5JE82</accession>
<dbReference type="eggNOG" id="ENOG502N5NU">
    <property type="taxonomic scope" value="Archaea"/>
</dbReference>
<dbReference type="InParanoid" id="Q5JE82"/>
<proteinExistence type="predicted"/>
<keyword evidence="2" id="KW-1185">Reference proteome</keyword>
<evidence type="ECO:0000313" key="1">
    <source>
        <dbReference type="EMBL" id="BAD85322.1"/>
    </source>
</evidence>
<dbReference type="AlphaFoldDB" id="Q5JE82"/>
<dbReference type="KEGG" id="tko:TK1133"/>
<name>Q5JE82_THEKO</name>
<dbReference type="STRING" id="69014.TK1133"/>
<reference evidence="1 2" key="1">
    <citation type="journal article" date="2005" name="Genome Res.">
        <title>Complete genome sequence of the hyperthermophilic archaeon Thermococcus kodakaraensis KOD1 and comparison with Pyrococcus genomes.</title>
        <authorList>
            <person name="Fukui T."/>
            <person name="Atomi H."/>
            <person name="Kanai T."/>
            <person name="Matsumi R."/>
            <person name="Fujiwara S."/>
            <person name="Imanaka T."/>
        </authorList>
    </citation>
    <scope>NUCLEOTIDE SEQUENCE [LARGE SCALE GENOMIC DNA]</scope>
    <source>
        <strain evidence="2">ATCC BAA-918 / JCM 12380 / KOD1</strain>
    </source>
</reference>
<dbReference type="EnsemblBacteria" id="BAD85322">
    <property type="protein sequence ID" value="BAD85322"/>
    <property type="gene ID" value="TK1133"/>
</dbReference>
<sequence length="233" mass="26113">MRGPHVAFILLVVIWALIAVEVSQPSEKIHCFSKVPVNVSGIKPPIVSGPGFPPEAGFKGITLDEVVNGSPRHVLVGFFNFKPLNWTEKKPKCYFKRLEGFSENWIGFVLPGASTESITLSSKVYLALYVYPKETSVVISKIEYAENPEDSKIVEAFRLEYPKNPEEYVAEYLDSLEKAGYTKVRELKKGAIFERDDDTLLALEIEDDANFYLILVKGSHEDVLRVAEILSEG</sequence>
<dbReference type="EMBL" id="AP006878">
    <property type="protein sequence ID" value="BAD85322.1"/>
    <property type="molecule type" value="Genomic_DNA"/>
</dbReference>
<organism evidence="1 2">
    <name type="scientific">Thermococcus kodakarensis (strain ATCC BAA-918 / JCM 12380 / KOD1)</name>
    <name type="common">Pyrococcus kodakaraensis (strain KOD1)</name>
    <dbReference type="NCBI Taxonomy" id="69014"/>
    <lineage>
        <taxon>Archaea</taxon>
        <taxon>Methanobacteriati</taxon>
        <taxon>Methanobacteriota</taxon>
        <taxon>Thermococci</taxon>
        <taxon>Thermococcales</taxon>
        <taxon>Thermococcaceae</taxon>
        <taxon>Thermococcus</taxon>
    </lineage>
</organism>
<evidence type="ECO:0000313" key="2">
    <source>
        <dbReference type="Proteomes" id="UP000000536"/>
    </source>
</evidence>
<dbReference type="HOGENOM" id="CLU_1149857_0_0_2"/>
<dbReference type="PATRIC" id="fig|69014.16.peg.1109"/>